<name>A0A6J7PZD4_9ZZZZ</name>
<dbReference type="EMBL" id="CAFBOZ010000170">
    <property type="protein sequence ID" value="CAB5010688.1"/>
    <property type="molecule type" value="Genomic_DNA"/>
</dbReference>
<sequence length="39" mass="4087">MVPGMFHAGQRFATEAPAAKEFERASLEALARGLGVAVV</sequence>
<protein>
    <submittedName>
        <fullName evidence="1">Unannotated protein</fullName>
    </submittedName>
</protein>
<proteinExistence type="predicted"/>
<evidence type="ECO:0000313" key="1">
    <source>
        <dbReference type="EMBL" id="CAB5010688.1"/>
    </source>
</evidence>
<reference evidence="1" key="1">
    <citation type="submission" date="2020-05" db="EMBL/GenBank/DDBJ databases">
        <authorList>
            <person name="Chiriac C."/>
            <person name="Salcher M."/>
            <person name="Ghai R."/>
            <person name="Kavagutti S V."/>
        </authorList>
    </citation>
    <scope>NUCLEOTIDE SEQUENCE</scope>
</reference>
<dbReference type="AlphaFoldDB" id="A0A6J7PZD4"/>
<accession>A0A6J7PZD4</accession>
<organism evidence="1">
    <name type="scientific">freshwater metagenome</name>
    <dbReference type="NCBI Taxonomy" id="449393"/>
    <lineage>
        <taxon>unclassified sequences</taxon>
        <taxon>metagenomes</taxon>
        <taxon>ecological metagenomes</taxon>
    </lineage>
</organism>
<gene>
    <name evidence="1" type="ORF">UFOPK3992_01209</name>
</gene>